<evidence type="ECO:0000259" key="1">
    <source>
        <dbReference type="Pfam" id="PF00899"/>
    </source>
</evidence>
<proteinExistence type="predicted"/>
<feature type="domain" description="Prokaryotic E2 family B" evidence="2">
    <location>
        <begin position="59"/>
        <end position="139"/>
    </location>
</feature>
<dbReference type="SUPFAM" id="SSF69572">
    <property type="entry name" value="Activating enzymes of the ubiquitin-like proteins"/>
    <property type="match status" value="1"/>
</dbReference>
<dbReference type="GO" id="GO:0008641">
    <property type="term" value="F:ubiquitin-like modifier activating enzyme activity"/>
    <property type="evidence" value="ECO:0007669"/>
    <property type="project" value="InterPro"/>
</dbReference>
<dbReference type="Pfam" id="PF14461">
    <property type="entry name" value="Prok-E2_B"/>
    <property type="match status" value="1"/>
</dbReference>
<accession>A0A1H4DEP8</accession>
<dbReference type="RefSeq" id="WP_092699708.1">
    <property type="nucleotide sequence ID" value="NZ_FNQJ01000024.1"/>
</dbReference>
<dbReference type="AlphaFoldDB" id="A0A1H4DEP8"/>
<feature type="domain" description="THIF-type NAD/FAD binding fold" evidence="1">
    <location>
        <begin position="302"/>
        <end position="461"/>
    </location>
</feature>
<name>A0A1H4DEP8_9BURK</name>
<dbReference type="STRING" id="592050.SAMN05421875_12454"/>
<evidence type="ECO:0000313" key="4">
    <source>
        <dbReference type="Proteomes" id="UP000199002"/>
    </source>
</evidence>
<evidence type="ECO:0000259" key="2">
    <source>
        <dbReference type="Pfam" id="PF14461"/>
    </source>
</evidence>
<dbReference type="EMBL" id="FNQJ01000024">
    <property type="protein sequence ID" value="SEA71313.1"/>
    <property type="molecule type" value="Genomic_DNA"/>
</dbReference>
<dbReference type="GeneID" id="34232456"/>
<dbReference type="Proteomes" id="UP000199002">
    <property type="component" value="Unassembled WGS sequence"/>
</dbReference>
<dbReference type="InterPro" id="IPR035985">
    <property type="entry name" value="Ubiquitin-activating_enz"/>
</dbReference>
<evidence type="ECO:0000313" key="3">
    <source>
        <dbReference type="EMBL" id="SEA71313.1"/>
    </source>
</evidence>
<keyword evidence="4" id="KW-1185">Reference proteome</keyword>
<reference evidence="4" key="1">
    <citation type="submission" date="2016-10" db="EMBL/GenBank/DDBJ databases">
        <authorList>
            <person name="Varghese N."/>
            <person name="Submissions S."/>
        </authorList>
    </citation>
    <scope>NUCLEOTIDE SEQUENCE [LARGE SCALE GENOMIC DNA]</scope>
    <source>
        <strain evidence="4">DSM 25157</strain>
    </source>
</reference>
<organism evidence="3 4">
    <name type="scientific">Acidovorax soli</name>
    <dbReference type="NCBI Taxonomy" id="592050"/>
    <lineage>
        <taxon>Bacteria</taxon>
        <taxon>Pseudomonadati</taxon>
        <taxon>Pseudomonadota</taxon>
        <taxon>Betaproteobacteria</taxon>
        <taxon>Burkholderiales</taxon>
        <taxon>Comamonadaceae</taxon>
        <taxon>Acidovorax</taxon>
    </lineage>
</organism>
<dbReference type="Pfam" id="PF00899">
    <property type="entry name" value="ThiF"/>
    <property type="match status" value="1"/>
</dbReference>
<dbReference type="Gene3D" id="3.40.50.720">
    <property type="entry name" value="NAD(P)-binding Rossmann-like Domain"/>
    <property type="match status" value="1"/>
</dbReference>
<dbReference type="InterPro" id="IPR000594">
    <property type="entry name" value="ThiF_NAD_FAD-bd"/>
</dbReference>
<protein>
    <submittedName>
        <fullName evidence="3">E2 family protein B</fullName>
    </submittedName>
</protein>
<sequence>MTEAAVQVDAAKVDAAFEAVEAAFALRGVPVAPLPSEAPNVLAIELTGTRRWTVYVDCAEEHLQLPRVTTDPPTALLAHVSYSGYVCIDDEQGLSLDPKRPADIVAHAAMKAYDLLENSAADAASGYEEFFNELEGYWQGLPGALRGRSYFEVDGASRLLKGFSNFGLKKPTWYFLERDASIPWEVESKKLEAHRALYVHLDQVGLPPVQPDKLTPAFIDDVLQRMSPDQLALWDKLVGPSKNSPKRLALLVSVPRQAGGRSLVAASFTASRGAVDKKGIVTPLTMRRHTPTYMRERGGASLDLLNKHIAVLGAGAVGSVVVDTLAAAGVGKLTVVDHDEYSEDNVFRHVLQPLYIDMEKPLGMKLALERRYPGLKITPVATTGQKWLKTADLSQYDGIVLAFGSPSIERSFSKAFKAGSHDLPVVFTWLEALDLGGHSMLMWTRGAGCLNCAYRDDEGQPSLASRTAFLEPNQPVTRNLTGCAGAFVPYGPVQSRRTGLMAAEHILSAVSTVAAGDAERRPSYKFWVGEGKVAAKQGLRTTPWFQLARTTSEEVATKQVFGHPCPHCRAPKGPAP</sequence>
<gene>
    <name evidence="3" type="ORF">SAMN05421875_12454</name>
</gene>
<dbReference type="InterPro" id="IPR032701">
    <property type="entry name" value="Prok-E2_B_dom"/>
</dbReference>